<dbReference type="Pfam" id="PF05331">
    <property type="entry name" value="DUF742"/>
    <property type="match status" value="1"/>
</dbReference>
<accession>A0A2T0Q092</accession>
<dbReference type="InterPro" id="IPR007995">
    <property type="entry name" value="DUF742"/>
</dbReference>
<sequence>MAQRSGGDSRPSRYSARFPPAAFEPSAPPPPYANGSPSSPTRAFDEEYVMPTQGRNAGYDPLFDPLPPGDGASQRGARPEENPYAGEAPSSLVRPYAVTGGRTRPTSELALETLVSSLDAPPVTGPAQTPEWRAISELCREWRSVAEVSALLRIPLGVARVLIGDMADRRLVQVRQPALDQGRPDLNLLERVLSGLRKL</sequence>
<evidence type="ECO:0000313" key="2">
    <source>
        <dbReference type="EMBL" id="PRX97186.1"/>
    </source>
</evidence>
<dbReference type="PANTHER" id="PTHR36221">
    <property type="entry name" value="DUF742 DOMAIN-CONTAINING PROTEIN"/>
    <property type="match status" value="1"/>
</dbReference>
<reference evidence="2 3" key="1">
    <citation type="submission" date="2018-03" db="EMBL/GenBank/DDBJ databases">
        <title>Genomic Encyclopedia of Archaeal and Bacterial Type Strains, Phase II (KMG-II): from individual species to whole genera.</title>
        <authorList>
            <person name="Goeker M."/>
        </authorList>
    </citation>
    <scope>NUCLEOTIDE SEQUENCE [LARGE SCALE GENOMIC DNA]</scope>
    <source>
        <strain evidence="2 3">DSM 45601</strain>
    </source>
</reference>
<keyword evidence="3" id="KW-1185">Reference proteome</keyword>
<name>A0A2T0Q092_9ACTN</name>
<evidence type="ECO:0000313" key="3">
    <source>
        <dbReference type="Proteomes" id="UP000237846"/>
    </source>
</evidence>
<dbReference type="EMBL" id="PVZC01000006">
    <property type="protein sequence ID" value="PRX97186.1"/>
    <property type="molecule type" value="Genomic_DNA"/>
</dbReference>
<evidence type="ECO:0000256" key="1">
    <source>
        <dbReference type="SAM" id="MobiDB-lite"/>
    </source>
</evidence>
<feature type="region of interest" description="Disordered" evidence="1">
    <location>
        <begin position="1"/>
        <end position="102"/>
    </location>
</feature>
<protein>
    <submittedName>
        <fullName evidence="2">Uncharacterized protein DUF742</fullName>
    </submittedName>
</protein>
<gene>
    <name evidence="2" type="ORF">CLV72_106222</name>
</gene>
<dbReference type="AlphaFoldDB" id="A0A2T0Q092"/>
<feature type="compositionally biased region" description="Low complexity" evidence="1">
    <location>
        <begin position="15"/>
        <end position="25"/>
    </location>
</feature>
<dbReference type="Proteomes" id="UP000237846">
    <property type="component" value="Unassembled WGS sequence"/>
</dbReference>
<proteinExistence type="predicted"/>
<comment type="caution">
    <text evidence="2">The sequence shown here is derived from an EMBL/GenBank/DDBJ whole genome shotgun (WGS) entry which is preliminary data.</text>
</comment>
<dbReference type="PANTHER" id="PTHR36221:SF1">
    <property type="entry name" value="DUF742 DOMAIN-CONTAINING PROTEIN"/>
    <property type="match status" value="1"/>
</dbReference>
<organism evidence="2 3">
    <name type="scientific">Allonocardiopsis opalescens</name>
    <dbReference type="NCBI Taxonomy" id="1144618"/>
    <lineage>
        <taxon>Bacteria</taxon>
        <taxon>Bacillati</taxon>
        <taxon>Actinomycetota</taxon>
        <taxon>Actinomycetes</taxon>
        <taxon>Streptosporangiales</taxon>
        <taxon>Allonocardiopsis</taxon>
    </lineage>
</organism>